<dbReference type="FunFam" id="3.30.300.30:FF:000008">
    <property type="entry name" value="2,3-dihydroxybenzoate-AMP ligase"/>
    <property type="match status" value="1"/>
</dbReference>
<dbReference type="InterPro" id="IPR045851">
    <property type="entry name" value="AMP-bd_C_sf"/>
</dbReference>
<dbReference type="Gene3D" id="3.40.50.12780">
    <property type="entry name" value="N-terminal domain of ligase-like"/>
    <property type="match status" value="1"/>
</dbReference>
<dbReference type="InterPro" id="IPR042099">
    <property type="entry name" value="ANL_N_sf"/>
</dbReference>
<dbReference type="InterPro" id="IPR020845">
    <property type="entry name" value="AMP-binding_CS"/>
</dbReference>
<evidence type="ECO:0000313" key="6">
    <source>
        <dbReference type="Proteomes" id="UP000535511"/>
    </source>
</evidence>
<feature type="domain" description="AMP-dependent synthetase/ligase" evidence="3">
    <location>
        <begin position="13"/>
        <end position="401"/>
    </location>
</feature>
<evidence type="ECO:0000259" key="3">
    <source>
        <dbReference type="Pfam" id="PF00501"/>
    </source>
</evidence>
<feature type="domain" description="AMP-binding enzyme C-terminal" evidence="4">
    <location>
        <begin position="451"/>
        <end position="526"/>
    </location>
</feature>
<dbReference type="Gene3D" id="3.30.300.30">
    <property type="match status" value="1"/>
</dbReference>
<dbReference type="RefSeq" id="WP_179662248.1">
    <property type="nucleotide sequence ID" value="NZ_JACCBG010000001.1"/>
</dbReference>
<sequence length="533" mass="57382">MEATLSYNLSTLLEDSARRFPDREAVVLGDTRLSYTQVDAAASQVANLLASRGIGHGDKVALSCPNLPHFTIAYFGILKAGATVVPLNVLLKGREIAYHLGDSDAKAYLCFEGTPDLPMAKEGYAGFSDAPGCEHFFVITADPAAASPIDGTETLGAAMAAQPPTFETVATDEDDTAVILYTSGTTGQPKGAELRHRNMRDNAQVGRDLFGADAENPDTFLCVLPLFHSFGQTCIQNGAFAFGGTVVMLPRFEARAALQLMGKEKVTYFAGVPTMYWGLLGALEEVRAAGGVDVEELARNLRVAAAGGAALPVEVHKEFQRKFGVTILEGYGLSETSPVASFSPRGEEVRVGSIGRPIPGVEMTLLQPGTWDEVPGDLEADGKTAVGEIAIKGHNIMKGYYDRPEATAEVMRDGWFRSGDLGRRDADGWYYIVDRSKDMIIRGGFNVYPREIEEVLMTHPAVSLAAVIGVPHESHGEEIKAFVILEPGATTTAEELVAWGKEQMANYKYPRLVEVVDSLPMTATGKILKRELS</sequence>
<evidence type="ECO:0000256" key="2">
    <source>
        <dbReference type="ARBA" id="ARBA00022598"/>
    </source>
</evidence>
<keyword evidence="6" id="KW-1185">Reference proteome</keyword>
<comment type="caution">
    <text evidence="5">The sequence shown here is derived from an EMBL/GenBank/DDBJ whole genome shotgun (WGS) entry which is preliminary data.</text>
</comment>
<keyword evidence="2 5" id="KW-0436">Ligase</keyword>
<dbReference type="InterPro" id="IPR050237">
    <property type="entry name" value="ATP-dep_AMP-bd_enzyme"/>
</dbReference>
<evidence type="ECO:0000313" key="5">
    <source>
        <dbReference type="EMBL" id="NYD40343.1"/>
    </source>
</evidence>
<evidence type="ECO:0000256" key="1">
    <source>
        <dbReference type="ARBA" id="ARBA00006432"/>
    </source>
</evidence>
<proteinExistence type="inferred from homology"/>
<evidence type="ECO:0000259" key="4">
    <source>
        <dbReference type="Pfam" id="PF13193"/>
    </source>
</evidence>
<accession>A0A7Y9J9H4</accession>
<dbReference type="PROSITE" id="PS00455">
    <property type="entry name" value="AMP_BINDING"/>
    <property type="match status" value="1"/>
</dbReference>
<dbReference type="GO" id="GO:0004467">
    <property type="term" value="F:long-chain fatty acid-CoA ligase activity"/>
    <property type="evidence" value="ECO:0007669"/>
    <property type="project" value="UniProtKB-EC"/>
</dbReference>
<dbReference type="PANTHER" id="PTHR43767:SF12">
    <property type="entry name" value="AMP-DEPENDENT SYNTHETASE AND LIGASE"/>
    <property type="match status" value="1"/>
</dbReference>
<dbReference type="SUPFAM" id="SSF56801">
    <property type="entry name" value="Acetyl-CoA synthetase-like"/>
    <property type="match status" value="1"/>
</dbReference>
<protein>
    <submittedName>
        <fullName evidence="5">Long-chain acyl-CoA synthetase</fullName>
        <ecNumber evidence="5">6.2.1.3</ecNumber>
    </submittedName>
</protein>
<dbReference type="CDD" id="cd05936">
    <property type="entry name" value="FC-FACS_FadD_like"/>
    <property type="match status" value="1"/>
</dbReference>
<comment type="similarity">
    <text evidence="1">Belongs to the ATP-dependent AMP-binding enzyme family.</text>
</comment>
<dbReference type="Pfam" id="PF00501">
    <property type="entry name" value="AMP-binding"/>
    <property type="match status" value="1"/>
</dbReference>
<dbReference type="Proteomes" id="UP000535511">
    <property type="component" value="Unassembled WGS sequence"/>
</dbReference>
<dbReference type="EC" id="6.2.1.3" evidence="5"/>
<organism evidence="5 6">
    <name type="scientific">Nocardioides panaciterrulae</name>
    <dbReference type="NCBI Taxonomy" id="661492"/>
    <lineage>
        <taxon>Bacteria</taxon>
        <taxon>Bacillati</taxon>
        <taxon>Actinomycetota</taxon>
        <taxon>Actinomycetes</taxon>
        <taxon>Propionibacteriales</taxon>
        <taxon>Nocardioidaceae</taxon>
        <taxon>Nocardioides</taxon>
    </lineage>
</organism>
<dbReference type="Pfam" id="PF13193">
    <property type="entry name" value="AMP-binding_C"/>
    <property type="match status" value="1"/>
</dbReference>
<gene>
    <name evidence="5" type="ORF">BJZ21_000426</name>
</gene>
<dbReference type="InterPro" id="IPR000873">
    <property type="entry name" value="AMP-dep_synth/lig_dom"/>
</dbReference>
<reference evidence="5 6" key="1">
    <citation type="submission" date="2020-07" db="EMBL/GenBank/DDBJ databases">
        <title>Sequencing the genomes of 1000 actinobacteria strains.</title>
        <authorList>
            <person name="Klenk H.-P."/>
        </authorList>
    </citation>
    <scope>NUCLEOTIDE SEQUENCE [LARGE SCALE GENOMIC DNA]</scope>
    <source>
        <strain evidence="5 6">DSM 21350</strain>
    </source>
</reference>
<name>A0A7Y9J9H4_9ACTN</name>
<dbReference type="EMBL" id="JACCBG010000001">
    <property type="protein sequence ID" value="NYD40343.1"/>
    <property type="molecule type" value="Genomic_DNA"/>
</dbReference>
<dbReference type="InterPro" id="IPR025110">
    <property type="entry name" value="AMP-bd_C"/>
</dbReference>
<dbReference type="PANTHER" id="PTHR43767">
    <property type="entry name" value="LONG-CHAIN-FATTY-ACID--COA LIGASE"/>
    <property type="match status" value="1"/>
</dbReference>
<dbReference type="AlphaFoldDB" id="A0A7Y9J9H4"/>